<evidence type="ECO:0000313" key="4">
    <source>
        <dbReference type="Proteomes" id="UP000243723"/>
    </source>
</evidence>
<dbReference type="EMBL" id="NHZQ01000445">
    <property type="protein sequence ID" value="PSK35066.1"/>
    <property type="molecule type" value="Genomic_DNA"/>
</dbReference>
<sequence length="76" mass="8574">MKSFNFSFLFVLACLLVFAVANSNSKPPATSTTCNKYGKYSVFTCDLHKKMRFMRREPEALPTAQEDDVEDNQTAA</sequence>
<feature type="chain" id="PRO_5015183280" evidence="2">
    <location>
        <begin position="22"/>
        <end position="76"/>
    </location>
</feature>
<evidence type="ECO:0000256" key="1">
    <source>
        <dbReference type="SAM" id="MobiDB-lite"/>
    </source>
</evidence>
<accession>A0A2P7YGH9</accession>
<reference evidence="3 4" key="1">
    <citation type="submission" date="2017-05" db="EMBL/GenBank/DDBJ databases">
        <title>Draft genome sequence of Elsinoe australis.</title>
        <authorList>
            <person name="Cheng Q."/>
        </authorList>
    </citation>
    <scope>NUCLEOTIDE SEQUENCE [LARGE SCALE GENOMIC DNA]</scope>
    <source>
        <strain evidence="3 4">NL1</strain>
    </source>
</reference>
<feature type="compositionally biased region" description="Acidic residues" evidence="1">
    <location>
        <begin position="65"/>
        <end position="76"/>
    </location>
</feature>
<organism evidence="3 4">
    <name type="scientific">Elsinoe australis</name>
    <dbReference type="NCBI Taxonomy" id="40998"/>
    <lineage>
        <taxon>Eukaryota</taxon>
        <taxon>Fungi</taxon>
        <taxon>Dikarya</taxon>
        <taxon>Ascomycota</taxon>
        <taxon>Pezizomycotina</taxon>
        <taxon>Dothideomycetes</taxon>
        <taxon>Dothideomycetidae</taxon>
        <taxon>Myriangiales</taxon>
        <taxon>Elsinoaceae</taxon>
        <taxon>Elsinoe</taxon>
    </lineage>
</organism>
<gene>
    <name evidence="3" type="ORF">B9Z65_1649</name>
</gene>
<feature type="signal peptide" evidence="2">
    <location>
        <begin position="1"/>
        <end position="21"/>
    </location>
</feature>
<protein>
    <submittedName>
        <fullName evidence="3">Sodium/potassium-transporting ATPase subunit alpha-A</fullName>
    </submittedName>
</protein>
<comment type="caution">
    <text evidence="3">The sequence shown here is derived from an EMBL/GenBank/DDBJ whole genome shotgun (WGS) entry which is preliminary data.</text>
</comment>
<proteinExistence type="predicted"/>
<dbReference type="Proteomes" id="UP000243723">
    <property type="component" value="Unassembled WGS sequence"/>
</dbReference>
<dbReference type="AlphaFoldDB" id="A0A2P7YGH9"/>
<evidence type="ECO:0000256" key="2">
    <source>
        <dbReference type="SAM" id="SignalP"/>
    </source>
</evidence>
<name>A0A2P7YGH9_9PEZI</name>
<evidence type="ECO:0000313" key="3">
    <source>
        <dbReference type="EMBL" id="PSK35066.1"/>
    </source>
</evidence>
<keyword evidence="2" id="KW-0732">Signal</keyword>
<keyword evidence="4" id="KW-1185">Reference proteome</keyword>
<feature type="region of interest" description="Disordered" evidence="1">
    <location>
        <begin position="56"/>
        <end position="76"/>
    </location>
</feature>